<protein>
    <submittedName>
        <fullName evidence="5">Peptidoglycan DD-metalloendopeptidase family protein</fullName>
    </submittedName>
</protein>
<feature type="coiled-coil region" evidence="2">
    <location>
        <begin position="53"/>
        <end position="118"/>
    </location>
</feature>
<gene>
    <name evidence="5" type="ORF">KS407_19455</name>
</gene>
<keyword evidence="2" id="KW-0175">Coiled coil</keyword>
<keyword evidence="1" id="KW-0732">Signal</keyword>
<dbReference type="PANTHER" id="PTHR21666">
    <property type="entry name" value="PEPTIDASE-RELATED"/>
    <property type="match status" value="1"/>
</dbReference>
<comment type="caution">
    <text evidence="5">The sequence shown here is derived from an EMBL/GenBank/DDBJ whole genome shotgun (WGS) entry which is preliminary data.</text>
</comment>
<name>A0ABS6JYE1_9BACI</name>
<keyword evidence="3" id="KW-1133">Transmembrane helix</keyword>
<dbReference type="InterPro" id="IPR011055">
    <property type="entry name" value="Dup_hybrid_motif"/>
</dbReference>
<proteinExistence type="predicted"/>
<organism evidence="5 6">
    <name type="scientific">Evansella alkalicola</name>
    <dbReference type="NCBI Taxonomy" id="745819"/>
    <lineage>
        <taxon>Bacteria</taxon>
        <taxon>Bacillati</taxon>
        <taxon>Bacillota</taxon>
        <taxon>Bacilli</taxon>
        <taxon>Bacillales</taxon>
        <taxon>Bacillaceae</taxon>
        <taxon>Evansella</taxon>
    </lineage>
</organism>
<dbReference type="Gene3D" id="2.70.70.10">
    <property type="entry name" value="Glucose Permease (Domain IIA)"/>
    <property type="match status" value="1"/>
</dbReference>
<evidence type="ECO:0000259" key="4">
    <source>
        <dbReference type="Pfam" id="PF01551"/>
    </source>
</evidence>
<dbReference type="InterPro" id="IPR016047">
    <property type="entry name" value="M23ase_b-sheet_dom"/>
</dbReference>
<keyword evidence="6" id="KW-1185">Reference proteome</keyword>
<evidence type="ECO:0000313" key="6">
    <source>
        <dbReference type="Proteomes" id="UP000790580"/>
    </source>
</evidence>
<dbReference type="SUPFAM" id="SSF51261">
    <property type="entry name" value="Duplicated hybrid motif"/>
    <property type="match status" value="1"/>
</dbReference>
<dbReference type="EMBL" id="JAHQCR010000083">
    <property type="protein sequence ID" value="MBU9723598.1"/>
    <property type="molecule type" value="Genomic_DNA"/>
</dbReference>
<accession>A0ABS6JYE1</accession>
<dbReference type="RefSeq" id="WP_140354976.1">
    <property type="nucleotide sequence ID" value="NZ_JAHQCR010000083.1"/>
</dbReference>
<sequence>MSKKNHLKRWNIILSSGPHDSIKRISVSKRFVHYIFALIILLPFLIAGLILHINYLNQEKDLLFETIEEKEDRIGQKNKEIADIRQEYESLQEEALAVQNTIEEFKVFESRLNDLELEMPSDLEEYEDLPSGGKVFPENHGSLNEGNITGLREMKNELPKLIESFEETVNRITEYEEKLRTTPTLFPAAEGRITSHYGNRRDPFTAWTRFHSGTDIAAPLNTPIYTAADGTVVHAGNNGGYGLTVIVKHSDTYETLYAHLNEIYVEVGDQVRKGDEIGGMGTTGRSTGVHLHYEIFRNGEQIDPYLYMTFHERDTED</sequence>
<keyword evidence="3" id="KW-0472">Membrane</keyword>
<dbReference type="InterPro" id="IPR050570">
    <property type="entry name" value="Cell_wall_metabolism_enzyme"/>
</dbReference>
<feature type="domain" description="M23ase beta-sheet core" evidence="4">
    <location>
        <begin position="209"/>
        <end position="304"/>
    </location>
</feature>
<dbReference type="CDD" id="cd12797">
    <property type="entry name" value="M23_peptidase"/>
    <property type="match status" value="1"/>
</dbReference>
<evidence type="ECO:0000256" key="2">
    <source>
        <dbReference type="SAM" id="Coils"/>
    </source>
</evidence>
<reference evidence="5 6" key="1">
    <citation type="submission" date="2021-06" db="EMBL/GenBank/DDBJ databases">
        <title>Bacillus sp. RD4P76, an endophyte from a halophyte.</title>
        <authorList>
            <person name="Sun J.-Q."/>
        </authorList>
    </citation>
    <scope>NUCLEOTIDE SEQUENCE [LARGE SCALE GENOMIC DNA]</scope>
    <source>
        <strain evidence="5 6">JCM 17098</strain>
    </source>
</reference>
<keyword evidence="3" id="KW-0812">Transmembrane</keyword>
<evidence type="ECO:0000256" key="3">
    <source>
        <dbReference type="SAM" id="Phobius"/>
    </source>
</evidence>
<dbReference type="Pfam" id="PF01551">
    <property type="entry name" value="Peptidase_M23"/>
    <property type="match status" value="1"/>
</dbReference>
<evidence type="ECO:0000313" key="5">
    <source>
        <dbReference type="EMBL" id="MBU9723598.1"/>
    </source>
</evidence>
<feature type="transmembrane region" description="Helical" evidence="3">
    <location>
        <begin position="31"/>
        <end position="53"/>
    </location>
</feature>
<evidence type="ECO:0000256" key="1">
    <source>
        <dbReference type="ARBA" id="ARBA00022729"/>
    </source>
</evidence>
<dbReference type="PANTHER" id="PTHR21666:SF289">
    <property type="entry name" value="L-ALA--D-GLU ENDOPEPTIDASE"/>
    <property type="match status" value="1"/>
</dbReference>
<dbReference type="Proteomes" id="UP000790580">
    <property type="component" value="Unassembled WGS sequence"/>
</dbReference>